<keyword evidence="2 6" id="KW-0812">Transmembrane</keyword>
<dbReference type="GO" id="GO:0005249">
    <property type="term" value="F:voltage-gated potassium channel activity"/>
    <property type="evidence" value="ECO:0007669"/>
    <property type="project" value="TreeGrafter"/>
</dbReference>
<evidence type="ECO:0000259" key="8">
    <source>
        <dbReference type="Pfam" id="PF08412"/>
    </source>
</evidence>
<evidence type="ECO:0000256" key="5">
    <source>
        <dbReference type="SAM" id="MobiDB-lite"/>
    </source>
</evidence>
<feature type="region of interest" description="Disordered" evidence="5">
    <location>
        <begin position="1"/>
        <end position="64"/>
    </location>
</feature>
<keyword evidence="10" id="KW-1185">Reference proteome</keyword>
<gene>
    <name evidence="9" type="ORF">CLF_105556</name>
</gene>
<feature type="compositionally biased region" description="Polar residues" evidence="5">
    <location>
        <begin position="123"/>
        <end position="135"/>
    </location>
</feature>
<evidence type="ECO:0000313" key="9">
    <source>
        <dbReference type="EMBL" id="GAA36763.2"/>
    </source>
</evidence>
<evidence type="ECO:0000256" key="3">
    <source>
        <dbReference type="ARBA" id="ARBA00022989"/>
    </source>
</evidence>
<feature type="domain" description="Ion transport" evidence="7">
    <location>
        <begin position="259"/>
        <end position="358"/>
    </location>
</feature>
<feature type="domain" description="Ion transport N-terminal" evidence="8">
    <location>
        <begin position="214"/>
        <end position="257"/>
    </location>
</feature>
<feature type="transmembrane region" description="Helical" evidence="6">
    <location>
        <begin position="338"/>
        <end position="356"/>
    </location>
</feature>
<reference evidence="9" key="1">
    <citation type="journal article" date="2011" name="Genome Biol.">
        <title>The draft genome of the carcinogenic human liver fluke Clonorchis sinensis.</title>
        <authorList>
            <person name="Wang X."/>
            <person name="Chen W."/>
            <person name="Huang Y."/>
            <person name="Sun J."/>
            <person name="Men J."/>
            <person name="Liu H."/>
            <person name="Luo F."/>
            <person name="Guo L."/>
            <person name="Lv X."/>
            <person name="Deng C."/>
            <person name="Zhou C."/>
            <person name="Fan Y."/>
            <person name="Li X."/>
            <person name="Huang L."/>
            <person name="Hu Y."/>
            <person name="Liang C."/>
            <person name="Hu X."/>
            <person name="Xu J."/>
            <person name="Yu X."/>
        </authorList>
    </citation>
    <scope>NUCLEOTIDE SEQUENCE [LARGE SCALE GENOMIC DNA]</scope>
    <source>
        <strain evidence="9">Henan</strain>
    </source>
</reference>
<dbReference type="Pfam" id="PF08412">
    <property type="entry name" value="Ion_trans_N"/>
    <property type="match status" value="1"/>
</dbReference>
<dbReference type="Proteomes" id="UP000008909">
    <property type="component" value="Unassembled WGS sequence"/>
</dbReference>
<evidence type="ECO:0000313" key="10">
    <source>
        <dbReference type="Proteomes" id="UP000008909"/>
    </source>
</evidence>
<dbReference type="Gene3D" id="1.10.287.70">
    <property type="match status" value="1"/>
</dbReference>
<dbReference type="GO" id="GO:0035725">
    <property type="term" value="P:sodium ion transmembrane transport"/>
    <property type="evidence" value="ECO:0007669"/>
    <property type="project" value="TreeGrafter"/>
</dbReference>
<evidence type="ECO:0000256" key="1">
    <source>
        <dbReference type="ARBA" id="ARBA00004141"/>
    </source>
</evidence>
<dbReference type="SUPFAM" id="SSF81324">
    <property type="entry name" value="Voltage-gated potassium channels"/>
    <property type="match status" value="1"/>
</dbReference>
<feature type="transmembrane region" description="Helical" evidence="6">
    <location>
        <begin position="263"/>
        <end position="283"/>
    </location>
</feature>
<dbReference type="GO" id="GO:0098855">
    <property type="term" value="C:HCN channel complex"/>
    <property type="evidence" value="ECO:0007669"/>
    <property type="project" value="TreeGrafter"/>
</dbReference>
<proteinExistence type="predicted"/>
<feature type="compositionally biased region" description="Polar residues" evidence="5">
    <location>
        <begin position="31"/>
        <end position="61"/>
    </location>
</feature>
<keyword evidence="4 6" id="KW-0472">Membrane</keyword>
<dbReference type="PANTHER" id="PTHR45689:SF5">
    <property type="entry name" value="I[[H]] CHANNEL, ISOFORM E"/>
    <property type="match status" value="1"/>
</dbReference>
<accession>H2KTQ7</accession>
<dbReference type="InterPro" id="IPR013621">
    <property type="entry name" value="Ion_trans_N"/>
</dbReference>
<dbReference type="AlphaFoldDB" id="H2KTQ7"/>
<evidence type="ECO:0000259" key="7">
    <source>
        <dbReference type="Pfam" id="PF00520"/>
    </source>
</evidence>
<evidence type="ECO:0000256" key="6">
    <source>
        <dbReference type="SAM" id="Phobius"/>
    </source>
</evidence>
<protein>
    <submittedName>
        <fullName evidence="9">Potassium/sodium hyperpolarization-activated cyclic nucleotide-gated channel 2</fullName>
    </submittedName>
</protein>
<dbReference type="GO" id="GO:0003254">
    <property type="term" value="P:regulation of membrane depolarization"/>
    <property type="evidence" value="ECO:0007669"/>
    <property type="project" value="TreeGrafter"/>
</dbReference>
<dbReference type="PANTHER" id="PTHR45689">
    <property type="entry name" value="I[[H]] CHANNEL, ISOFORM E"/>
    <property type="match status" value="1"/>
</dbReference>
<feature type="non-terminal residue" evidence="9">
    <location>
        <position position="368"/>
    </location>
</feature>
<evidence type="ECO:0000256" key="2">
    <source>
        <dbReference type="ARBA" id="ARBA00022692"/>
    </source>
</evidence>
<keyword evidence="3 6" id="KW-1133">Transmembrane helix</keyword>
<organism evidence="9 10">
    <name type="scientific">Clonorchis sinensis</name>
    <name type="common">Chinese liver fluke</name>
    <dbReference type="NCBI Taxonomy" id="79923"/>
    <lineage>
        <taxon>Eukaryota</taxon>
        <taxon>Metazoa</taxon>
        <taxon>Spiralia</taxon>
        <taxon>Lophotrochozoa</taxon>
        <taxon>Platyhelminthes</taxon>
        <taxon>Trematoda</taxon>
        <taxon>Digenea</taxon>
        <taxon>Opisthorchiida</taxon>
        <taxon>Opisthorchiata</taxon>
        <taxon>Opisthorchiidae</taxon>
        <taxon>Clonorchis</taxon>
    </lineage>
</organism>
<feature type="compositionally biased region" description="Basic and acidic residues" evidence="5">
    <location>
        <begin position="1"/>
        <end position="29"/>
    </location>
</feature>
<evidence type="ECO:0000256" key="4">
    <source>
        <dbReference type="ARBA" id="ARBA00023136"/>
    </source>
</evidence>
<dbReference type="InterPro" id="IPR051413">
    <property type="entry name" value="K/Na_HCN_channel"/>
</dbReference>
<dbReference type="EMBL" id="DF143927">
    <property type="protein sequence ID" value="GAA36763.2"/>
    <property type="molecule type" value="Genomic_DNA"/>
</dbReference>
<dbReference type="Pfam" id="PF00520">
    <property type="entry name" value="Ion_trans"/>
    <property type="match status" value="1"/>
</dbReference>
<comment type="subcellular location">
    <subcellularLocation>
        <location evidence="1">Membrane</location>
        <topology evidence="1">Multi-pass membrane protein</topology>
    </subcellularLocation>
</comment>
<dbReference type="InterPro" id="IPR005821">
    <property type="entry name" value="Ion_trans_dom"/>
</dbReference>
<feature type="region of interest" description="Disordered" evidence="5">
    <location>
        <begin position="159"/>
        <end position="182"/>
    </location>
</feature>
<sequence>MPVETLKETVQKTVDGDHADWPFDNDKPAFDSTQSGESSPFNSHSYTPRTTTGIINDQSESTRQKRNKQHMVRRMHSTAADSGLVLLPRCRRQANTVNISGPQSTRAVTFRDNFNRNDRPLRRNTSADDLSGRQQTRFPRISEVQADEIAFNIPYSSCSSRPFQNTESSREKSTTTGGFPLPSHSAAALADGNFIEQGNESTKQSTSSYLKEQFQAFFQPSDNKLAMKLFGSKNALLKEKRRQVQQGKWVIHPCSSFRFYWDLLMLVLLIANLIILPVAISFFNDDLSIHWIIFNTISDVIFIADIAVKFRTGVVTNDFADEIILNPKEIARHYLKSWFMLDFISSIPVDYIYLIFNNKDHYNQFLSA</sequence>
<feature type="region of interest" description="Disordered" evidence="5">
    <location>
        <begin position="115"/>
        <end position="135"/>
    </location>
</feature>
<name>H2KTQ7_CLOSI</name>